<reference evidence="1 2" key="1">
    <citation type="journal article" date="2013" name="Genome Announc.">
        <title>Draft Genome Sequence of Winogradskyella psychrotolerans RS-3T, Isolated from the Marine Transect of Kongsfjorden, Ny-Alesund, Svalbard, Arctic Ocean.</title>
        <authorList>
            <person name="Kumar Pinnaka A."/>
            <person name="Ara S."/>
            <person name="Singh A."/>
            <person name="Shivaji S."/>
        </authorList>
    </citation>
    <scope>NUCLEOTIDE SEQUENCE [LARGE SCALE GENOMIC DNA]</scope>
    <source>
        <strain evidence="1 2">RS-3</strain>
    </source>
</reference>
<protein>
    <submittedName>
        <fullName evidence="1">Uncharacterized protein</fullName>
    </submittedName>
</protein>
<dbReference type="AlphaFoldDB" id="S7VRR7"/>
<proteinExistence type="predicted"/>
<gene>
    <name evidence="1" type="ORF">ADIWIN_2299</name>
</gene>
<name>S7VRR7_9FLAO</name>
<comment type="caution">
    <text evidence="1">The sequence shown here is derived from an EMBL/GenBank/DDBJ whole genome shotgun (WGS) entry which is preliminary data.</text>
</comment>
<evidence type="ECO:0000313" key="1">
    <source>
        <dbReference type="EMBL" id="EPR72686.1"/>
    </source>
</evidence>
<keyword evidence="2" id="KW-1185">Reference proteome</keyword>
<evidence type="ECO:0000313" key="2">
    <source>
        <dbReference type="Proteomes" id="UP000014962"/>
    </source>
</evidence>
<accession>S7VRR7</accession>
<organism evidence="1 2">
    <name type="scientific">Winogradskyella psychrotolerans RS-3</name>
    <dbReference type="NCBI Taxonomy" id="641526"/>
    <lineage>
        <taxon>Bacteria</taxon>
        <taxon>Pseudomonadati</taxon>
        <taxon>Bacteroidota</taxon>
        <taxon>Flavobacteriia</taxon>
        <taxon>Flavobacteriales</taxon>
        <taxon>Flavobacteriaceae</taxon>
        <taxon>Winogradskyella</taxon>
    </lineage>
</organism>
<dbReference type="Proteomes" id="UP000014962">
    <property type="component" value="Unassembled WGS sequence"/>
</dbReference>
<dbReference type="EMBL" id="ATMR01000102">
    <property type="protein sequence ID" value="EPR72686.1"/>
    <property type="molecule type" value="Genomic_DNA"/>
</dbReference>
<sequence>MFCLVLKLFPKTKNLLIMRRLYFIVLLLLSSLVYGQKSVLLQNVNNRAKELQHHLNKTEDSIIFKSERTIYEIMIFNDDFERIIKVKDTNAKLLIADIPVGRYAVEAVLIDKLIVITLLRNESFNLQKLTPLLTTTTSPYSKDISPSKVVSTVKKEPFGSENNTGRTDLSLSGKTATPFIKEEKSLTLSKGFTSKTSIRPRENAENTAKSTYWVIHKINNGSSSEKILKIVDQKTVDRMIQKNEIDMKTFSGRLNELTVWQIHNTTGFVQHKRRNKTNYMNIESDSFNFVPYYKTDHNLDRN</sequence>